<dbReference type="EMBL" id="BAABAB010000003">
    <property type="protein sequence ID" value="GAA3604614.1"/>
    <property type="molecule type" value="Genomic_DNA"/>
</dbReference>
<dbReference type="Proteomes" id="UP001501490">
    <property type="component" value="Unassembled WGS sequence"/>
</dbReference>
<gene>
    <name evidence="1" type="ORF">GCM10022236_03070</name>
</gene>
<accession>A0ABP6ZCW9</accession>
<name>A0ABP6ZCW9_9ACTN</name>
<protein>
    <submittedName>
        <fullName evidence="1">Uncharacterized protein</fullName>
    </submittedName>
</protein>
<organism evidence="1 2">
    <name type="scientific">Microlunatus ginsengisoli</name>
    <dbReference type="NCBI Taxonomy" id="363863"/>
    <lineage>
        <taxon>Bacteria</taxon>
        <taxon>Bacillati</taxon>
        <taxon>Actinomycetota</taxon>
        <taxon>Actinomycetes</taxon>
        <taxon>Propionibacteriales</taxon>
        <taxon>Propionibacteriaceae</taxon>
        <taxon>Microlunatus</taxon>
    </lineage>
</organism>
<comment type="caution">
    <text evidence="1">The sequence shown here is derived from an EMBL/GenBank/DDBJ whole genome shotgun (WGS) entry which is preliminary data.</text>
</comment>
<evidence type="ECO:0000313" key="1">
    <source>
        <dbReference type="EMBL" id="GAA3604614.1"/>
    </source>
</evidence>
<reference evidence="2" key="1">
    <citation type="journal article" date="2019" name="Int. J. Syst. Evol. Microbiol.">
        <title>The Global Catalogue of Microorganisms (GCM) 10K type strain sequencing project: providing services to taxonomists for standard genome sequencing and annotation.</title>
        <authorList>
            <consortium name="The Broad Institute Genomics Platform"/>
            <consortium name="The Broad Institute Genome Sequencing Center for Infectious Disease"/>
            <person name="Wu L."/>
            <person name="Ma J."/>
        </authorList>
    </citation>
    <scope>NUCLEOTIDE SEQUENCE [LARGE SCALE GENOMIC DNA]</scope>
    <source>
        <strain evidence="2">JCM 16929</strain>
    </source>
</reference>
<keyword evidence="2" id="KW-1185">Reference proteome</keyword>
<sequence>MTTNADAHSTIVTAAATSGRQPGPAAVGLGRVAEAGSASEVTATMLARQ</sequence>
<proteinExistence type="predicted"/>
<evidence type="ECO:0000313" key="2">
    <source>
        <dbReference type="Proteomes" id="UP001501490"/>
    </source>
</evidence>